<keyword evidence="2" id="KW-1185">Reference proteome</keyword>
<comment type="caution">
    <text evidence="1">The sequence shown here is derived from an EMBL/GenBank/DDBJ whole genome shotgun (WGS) entry which is preliminary data.</text>
</comment>
<accession>A0A419RQH9</accession>
<dbReference type="AlphaFoldDB" id="A0A419RQH9"/>
<proteinExistence type="predicted"/>
<name>A0A419RQH9_9SPHN</name>
<gene>
    <name evidence="1" type="ORF">D6201_00470</name>
</gene>
<reference evidence="1 2" key="1">
    <citation type="journal article" date="2017" name="Int. J. Syst. Evol. Microbiol.">
        <title>Erythrobacter aquimixticola sp. nov., isolated from the junction between the ocean and a freshwater spring.</title>
        <authorList>
            <person name="Park S."/>
            <person name="Jung Y.T."/>
            <person name="Choi S.J."/>
            <person name="Yoon J.H."/>
        </authorList>
    </citation>
    <scope>NUCLEOTIDE SEQUENCE [LARGE SCALE GENOMIC DNA]</scope>
    <source>
        <strain evidence="1 2">JSSK-14</strain>
    </source>
</reference>
<dbReference type="Proteomes" id="UP000285232">
    <property type="component" value="Unassembled WGS sequence"/>
</dbReference>
<evidence type="ECO:0000313" key="1">
    <source>
        <dbReference type="EMBL" id="RJY08031.1"/>
    </source>
</evidence>
<organism evidence="1 2">
    <name type="scientific">Aurantiacibacter aquimixticola</name>
    <dbReference type="NCBI Taxonomy" id="1958945"/>
    <lineage>
        <taxon>Bacteria</taxon>
        <taxon>Pseudomonadati</taxon>
        <taxon>Pseudomonadota</taxon>
        <taxon>Alphaproteobacteria</taxon>
        <taxon>Sphingomonadales</taxon>
        <taxon>Erythrobacteraceae</taxon>
        <taxon>Aurantiacibacter</taxon>
    </lineage>
</organism>
<sequence length="71" mass="7741">MRGGGNSGSRGTISFMVRLLETVHPSDTSSEVKLFQDGKSFFQSIASAAIRLLLKQRSESRLAHSCNLKLS</sequence>
<protein>
    <submittedName>
        <fullName evidence="1">Uncharacterized protein</fullName>
    </submittedName>
</protein>
<evidence type="ECO:0000313" key="2">
    <source>
        <dbReference type="Proteomes" id="UP000285232"/>
    </source>
</evidence>
<dbReference type="EMBL" id="RAHX01000001">
    <property type="protein sequence ID" value="RJY08031.1"/>
    <property type="molecule type" value="Genomic_DNA"/>
</dbReference>